<evidence type="ECO:0000256" key="2">
    <source>
        <dbReference type="ARBA" id="ARBA00022670"/>
    </source>
</evidence>
<feature type="compositionally biased region" description="Low complexity" evidence="6">
    <location>
        <begin position="124"/>
        <end position="136"/>
    </location>
</feature>
<feature type="active site" description="Charge relay system" evidence="5">
    <location>
        <position position="236"/>
    </location>
</feature>
<proteinExistence type="inferred from homology"/>
<comment type="caution">
    <text evidence="9">The sequence shown here is derived from an EMBL/GenBank/DDBJ whole genome shotgun (WGS) entry which is preliminary data.</text>
</comment>
<evidence type="ECO:0000256" key="5">
    <source>
        <dbReference type="PROSITE-ProRule" id="PRU01240"/>
    </source>
</evidence>
<dbReference type="SUPFAM" id="SSF52743">
    <property type="entry name" value="Subtilisin-like"/>
    <property type="match status" value="1"/>
</dbReference>
<name>A0A538SK87_UNCEI</name>
<dbReference type="GO" id="GO:0006508">
    <property type="term" value="P:proteolysis"/>
    <property type="evidence" value="ECO:0007669"/>
    <property type="project" value="UniProtKB-KW"/>
</dbReference>
<organism evidence="9 10">
    <name type="scientific">Eiseniibacteriota bacterium</name>
    <dbReference type="NCBI Taxonomy" id="2212470"/>
    <lineage>
        <taxon>Bacteria</taxon>
        <taxon>Candidatus Eiseniibacteriota</taxon>
    </lineage>
</organism>
<dbReference type="PROSITE" id="PS51892">
    <property type="entry name" value="SUBTILASE"/>
    <property type="match status" value="1"/>
</dbReference>
<reference evidence="9 10" key="1">
    <citation type="journal article" date="2019" name="Nat. Microbiol.">
        <title>Mediterranean grassland soil C-N compound turnover is dependent on rainfall and depth, and is mediated by genomically divergent microorganisms.</title>
        <authorList>
            <person name="Diamond S."/>
            <person name="Andeer P.F."/>
            <person name="Li Z."/>
            <person name="Crits-Christoph A."/>
            <person name="Burstein D."/>
            <person name="Anantharaman K."/>
            <person name="Lane K.R."/>
            <person name="Thomas B.C."/>
            <person name="Pan C."/>
            <person name="Northen T.R."/>
            <person name="Banfield J.F."/>
        </authorList>
    </citation>
    <scope>NUCLEOTIDE SEQUENCE [LARGE SCALE GENOMIC DNA]</scope>
    <source>
        <strain evidence="9">WS_3</strain>
    </source>
</reference>
<evidence type="ECO:0000256" key="3">
    <source>
        <dbReference type="ARBA" id="ARBA00022801"/>
    </source>
</evidence>
<gene>
    <name evidence="9" type="ORF">E6K73_04680</name>
</gene>
<feature type="domain" description="Peptidase S8/S53" evidence="8">
    <location>
        <begin position="188"/>
        <end position="467"/>
    </location>
</feature>
<dbReference type="EMBL" id="VBOT01000053">
    <property type="protein sequence ID" value="TMQ51794.1"/>
    <property type="molecule type" value="Genomic_DNA"/>
</dbReference>
<keyword evidence="4 5" id="KW-0720">Serine protease</keyword>
<keyword evidence="7" id="KW-0732">Signal</keyword>
<dbReference type="Gene3D" id="3.40.50.200">
    <property type="entry name" value="Peptidase S8/S53 domain"/>
    <property type="match status" value="1"/>
</dbReference>
<keyword evidence="2 5" id="KW-0645">Protease</keyword>
<feature type="active site" description="Charge relay system" evidence="5">
    <location>
        <position position="419"/>
    </location>
</feature>
<evidence type="ECO:0000259" key="8">
    <source>
        <dbReference type="Pfam" id="PF00082"/>
    </source>
</evidence>
<dbReference type="InterPro" id="IPR000209">
    <property type="entry name" value="Peptidase_S8/S53_dom"/>
</dbReference>
<dbReference type="InterPro" id="IPR015500">
    <property type="entry name" value="Peptidase_S8_subtilisin-rel"/>
</dbReference>
<dbReference type="InterPro" id="IPR036852">
    <property type="entry name" value="Peptidase_S8/S53_dom_sf"/>
</dbReference>
<accession>A0A538SK87</accession>
<dbReference type="PROSITE" id="PS00138">
    <property type="entry name" value="SUBTILASE_SER"/>
    <property type="match status" value="1"/>
</dbReference>
<dbReference type="PROSITE" id="PS00137">
    <property type="entry name" value="SUBTILASE_HIS"/>
    <property type="match status" value="1"/>
</dbReference>
<evidence type="ECO:0000256" key="1">
    <source>
        <dbReference type="ARBA" id="ARBA00011073"/>
    </source>
</evidence>
<dbReference type="GO" id="GO:0004252">
    <property type="term" value="F:serine-type endopeptidase activity"/>
    <property type="evidence" value="ECO:0007669"/>
    <property type="project" value="UniProtKB-UniRule"/>
</dbReference>
<evidence type="ECO:0000256" key="7">
    <source>
        <dbReference type="SAM" id="SignalP"/>
    </source>
</evidence>
<feature type="signal peptide" evidence="7">
    <location>
        <begin position="1"/>
        <end position="23"/>
    </location>
</feature>
<dbReference type="AlphaFoldDB" id="A0A538SK87"/>
<dbReference type="Gene3D" id="2.60.40.4070">
    <property type="match status" value="1"/>
</dbReference>
<dbReference type="InterPro" id="IPR023828">
    <property type="entry name" value="Peptidase_S8_Ser-AS"/>
</dbReference>
<dbReference type="InterPro" id="IPR022398">
    <property type="entry name" value="Peptidase_S8_His-AS"/>
</dbReference>
<feature type="region of interest" description="Disordered" evidence="6">
    <location>
        <begin position="121"/>
        <end position="143"/>
    </location>
</feature>
<protein>
    <recommendedName>
        <fullName evidence="8">Peptidase S8/S53 domain-containing protein</fullName>
    </recommendedName>
</protein>
<dbReference type="PANTHER" id="PTHR43806">
    <property type="entry name" value="PEPTIDASE S8"/>
    <property type="match status" value="1"/>
</dbReference>
<evidence type="ECO:0000256" key="4">
    <source>
        <dbReference type="ARBA" id="ARBA00022825"/>
    </source>
</evidence>
<keyword evidence="3 5" id="KW-0378">Hydrolase</keyword>
<dbReference type="InterPro" id="IPR050131">
    <property type="entry name" value="Peptidase_S8_subtilisin-like"/>
</dbReference>
<evidence type="ECO:0000313" key="9">
    <source>
        <dbReference type="EMBL" id="TMQ51794.1"/>
    </source>
</evidence>
<feature type="active site" description="Charge relay system" evidence="5">
    <location>
        <position position="194"/>
    </location>
</feature>
<dbReference type="PANTHER" id="PTHR43806:SF11">
    <property type="entry name" value="CEREVISIN-RELATED"/>
    <property type="match status" value="1"/>
</dbReference>
<dbReference type="Pfam" id="PF00082">
    <property type="entry name" value="Peptidase_S8"/>
    <property type="match status" value="1"/>
</dbReference>
<evidence type="ECO:0000256" key="6">
    <source>
        <dbReference type="SAM" id="MobiDB-lite"/>
    </source>
</evidence>
<dbReference type="Proteomes" id="UP000320184">
    <property type="component" value="Unassembled WGS sequence"/>
</dbReference>
<comment type="similarity">
    <text evidence="1 5">Belongs to the peptidase S8 family.</text>
</comment>
<feature type="chain" id="PRO_5022042304" description="Peptidase S8/S53 domain-containing protein" evidence="7">
    <location>
        <begin position="24"/>
        <end position="806"/>
    </location>
</feature>
<dbReference type="PRINTS" id="PR00723">
    <property type="entry name" value="SUBTILISIN"/>
</dbReference>
<evidence type="ECO:0000313" key="10">
    <source>
        <dbReference type="Proteomes" id="UP000320184"/>
    </source>
</evidence>
<sequence>MHHPRLSLAALALGIFFARSAPAQPRPQLVVQLVPAARPAQVAARARGATSLESTGLLPLRSLAEGLPVPVSARDGETRNPFDLDPERVWLFEARDSAAAEAAARALADDPDVEWVERNQPREPAVTAPASPAAPTGLDPTFPNDPLFRDSRQWALANRGPSGVYGGAAGADIHALEAWALSTGSNDLRLAVADTGVDPDHPDLQAAVPDGGLRIVLGLNVTADPSSGAWADTYGHGTPVAGVMAARTGEGAHFDSLGIAGVCGGDGLLNAGCRIVPIRITAGTASGASSFDIARAALYAAAVGARAMNLSYAGSGPSRLEREALYHALTHGCVVVAAAGNRGAIGRGDAPQYPAAYAADGLCIQVGASDSFDRRAAFSSFGPGLDLVAPGVDIWTTSMLHPSPYGALYDGYLAASGTSFAAPLVTGSVGLLAAARPELLDTDFQHLVRESAGDIGQPGVDRETGWGRLDAAAALRSVTPEMGIWHDEAAAESLAPTTLDSLSVGEAGPGTMDRVRSWPRARRIEASAIVALPDSFLGPVRVWPRVGGTMTVRGEFRLPYFAPWAEVARADSGSFTLRGYLYRSEDCVECPEDDFLPLPPDQARFGFTVIGRVDRPPSLVLAAPDTAYRAAPGDTLRLAWRAEDPDQVSAMEVWIEGRVASVRLARLPGNETSVALVVPCPAPFEGPGLLRVIALDEHGHRDASSRTRPIELGARPCPGARMTATRLVTTPNPFRDAIWISAPHTRFITILDVCGRIVRRTLSDDSVRGFQWDGRDDAGRGLGPGLYLVRAEGVGGSVNRKVLKIE</sequence>